<dbReference type="PANTHER" id="PTHR46796:SF15">
    <property type="entry name" value="BLL1074 PROTEIN"/>
    <property type="match status" value="1"/>
</dbReference>
<dbReference type="PROSITE" id="PS01124">
    <property type="entry name" value="HTH_ARAC_FAMILY_2"/>
    <property type="match status" value="1"/>
</dbReference>
<evidence type="ECO:0000256" key="2">
    <source>
        <dbReference type="ARBA" id="ARBA00023125"/>
    </source>
</evidence>
<dbReference type="Proteomes" id="UP000694257">
    <property type="component" value="Chromosome"/>
</dbReference>
<evidence type="ECO:0000256" key="3">
    <source>
        <dbReference type="ARBA" id="ARBA00023163"/>
    </source>
</evidence>
<proteinExistence type="predicted"/>
<evidence type="ECO:0000256" key="1">
    <source>
        <dbReference type="ARBA" id="ARBA00023015"/>
    </source>
</evidence>
<dbReference type="InterPro" id="IPR018060">
    <property type="entry name" value="HTH_AraC"/>
</dbReference>
<name>A0ABX8RWI3_NOCIO</name>
<keyword evidence="6" id="KW-1185">Reference proteome</keyword>
<dbReference type="SMART" id="SM00342">
    <property type="entry name" value="HTH_ARAC"/>
    <property type="match status" value="1"/>
</dbReference>
<dbReference type="EMBL" id="CP078145">
    <property type="protein sequence ID" value="QXN93928.1"/>
    <property type="molecule type" value="Genomic_DNA"/>
</dbReference>
<evidence type="ECO:0000259" key="4">
    <source>
        <dbReference type="PROSITE" id="PS01124"/>
    </source>
</evidence>
<keyword evidence="2" id="KW-0238">DNA-binding</keyword>
<gene>
    <name evidence="5" type="ORF">KV110_13220</name>
</gene>
<protein>
    <submittedName>
        <fullName evidence="5">Helix-turn-helix transcriptional regulator</fullName>
    </submittedName>
</protein>
<organism evidence="5 6">
    <name type="scientific">Nocardia iowensis</name>
    <dbReference type="NCBI Taxonomy" id="204891"/>
    <lineage>
        <taxon>Bacteria</taxon>
        <taxon>Bacillati</taxon>
        <taxon>Actinomycetota</taxon>
        <taxon>Actinomycetes</taxon>
        <taxon>Mycobacteriales</taxon>
        <taxon>Nocardiaceae</taxon>
        <taxon>Nocardia</taxon>
    </lineage>
</organism>
<evidence type="ECO:0000313" key="6">
    <source>
        <dbReference type="Proteomes" id="UP000694257"/>
    </source>
</evidence>
<keyword evidence="1" id="KW-0805">Transcription regulation</keyword>
<reference evidence="5 6" key="1">
    <citation type="submission" date="2021-07" db="EMBL/GenBank/DDBJ databases">
        <title>Whole Genome Sequence of Nocardia Iowensis.</title>
        <authorList>
            <person name="Lamm A."/>
            <person name="Collins-Fairclough A.M."/>
            <person name="Bunk B."/>
            <person name="Sproer C."/>
        </authorList>
    </citation>
    <scope>NUCLEOTIDE SEQUENCE [LARGE SCALE GENOMIC DNA]</scope>
    <source>
        <strain evidence="5 6">NRRL 5646</strain>
    </source>
</reference>
<dbReference type="InterPro" id="IPR050204">
    <property type="entry name" value="AraC_XylS_family_regulators"/>
</dbReference>
<dbReference type="RefSeq" id="WP_218476291.1">
    <property type="nucleotide sequence ID" value="NZ_BAABJN010000018.1"/>
</dbReference>
<accession>A0ABX8RWI3</accession>
<dbReference type="Pfam" id="PF12833">
    <property type="entry name" value="HTH_18"/>
    <property type="match status" value="1"/>
</dbReference>
<feature type="domain" description="HTH araC/xylS-type" evidence="4">
    <location>
        <begin position="181"/>
        <end position="279"/>
    </location>
</feature>
<dbReference type="PANTHER" id="PTHR46796">
    <property type="entry name" value="HTH-TYPE TRANSCRIPTIONAL ACTIVATOR RHAS-RELATED"/>
    <property type="match status" value="1"/>
</dbReference>
<evidence type="ECO:0000313" key="5">
    <source>
        <dbReference type="EMBL" id="QXN93928.1"/>
    </source>
</evidence>
<sequence>MVRPSLLVLAGAIGTAELHAHHTVQVLVGRSGEVALGDGFGHEVVCRAAVIPPNVPHAVVRGAADGLLVHFDPESVAGAVLSGIPRPRDAAAGWVGAAEELGLDTESTWLCGAGASSETIAGEWFRDDDGADPSRVQDRVRAWVRATLALDPDAWLHDASPSESPDGTGHSVTARLHPAVAHVLRTVPARLDNGPIRLHDLAREVHLSESRLTHVFSAELGLPFRAYVRWLRVQRAVELLAAGHSLTAVAHRAGFADSAHLTRVCRRMFGAPPSLFSGIRWETDLPPDVSARS</sequence>
<keyword evidence="3" id="KW-0804">Transcription</keyword>